<dbReference type="InterPro" id="IPR005182">
    <property type="entry name" value="YdbS-like_PH"/>
</dbReference>
<organism evidence="3 4">
    <name type="scientific">Halosimplex litoreum</name>
    <dbReference type="NCBI Taxonomy" id="1198301"/>
    <lineage>
        <taxon>Archaea</taxon>
        <taxon>Methanobacteriati</taxon>
        <taxon>Methanobacteriota</taxon>
        <taxon>Stenosarchaea group</taxon>
        <taxon>Halobacteria</taxon>
        <taxon>Halobacteriales</taxon>
        <taxon>Haloarculaceae</taxon>
        <taxon>Halosimplex</taxon>
    </lineage>
</organism>
<feature type="transmembrane region" description="Helical" evidence="1">
    <location>
        <begin position="43"/>
        <end position="75"/>
    </location>
</feature>
<evidence type="ECO:0000259" key="2">
    <source>
        <dbReference type="Pfam" id="PF03703"/>
    </source>
</evidence>
<dbReference type="RefSeq" id="WP_198060954.1">
    <property type="nucleotide sequence ID" value="NZ_CP065856.1"/>
</dbReference>
<keyword evidence="1" id="KW-0812">Transmembrane</keyword>
<evidence type="ECO:0000256" key="1">
    <source>
        <dbReference type="SAM" id="Phobius"/>
    </source>
</evidence>
<dbReference type="KEGG" id="hlt:I7X12_15515"/>
<dbReference type="PANTHER" id="PTHR37938">
    <property type="entry name" value="BLL0215 PROTEIN"/>
    <property type="match status" value="1"/>
</dbReference>
<accession>A0A7T3KUI6</accession>
<keyword evidence="4" id="KW-1185">Reference proteome</keyword>
<dbReference type="OrthoDB" id="239436at2157"/>
<proteinExistence type="predicted"/>
<reference evidence="3 4" key="1">
    <citation type="submission" date="2020-12" db="EMBL/GenBank/DDBJ databases">
        <title>Halosimplex halophilum sp. nov. and Halosimplex salinum sp. nov., two new members of the genus Halosimplex.</title>
        <authorList>
            <person name="Cui H.L."/>
        </authorList>
    </citation>
    <scope>NUCLEOTIDE SEQUENCE [LARGE SCALE GENOMIC DNA]</scope>
    <source>
        <strain evidence="3 4">YGH94</strain>
    </source>
</reference>
<dbReference type="GeneID" id="60589930"/>
<dbReference type="EMBL" id="CP065856">
    <property type="protein sequence ID" value="QPV62139.1"/>
    <property type="molecule type" value="Genomic_DNA"/>
</dbReference>
<evidence type="ECO:0000313" key="4">
    <source>
        <dbReference type="Proteomes" id="UP000595001"/>
    </source>
</evidence>
<gene>
    <name evidence="3" type="ORF">I7X12_15515</name>
</gene>
<dbReference type="Proteomes" id="UP000595001">
    <property type="component" value="Chromosome"/>
</dbReference>
<dbReference type="PANTHER" id="PTHR37938:SF1">
    <property type="entry name" value="BLL0215 PROTEIN"/>
    <property type="match status" value="1"/>
</dbReference>
<dbReference type="Pfam" id="PF03703">
    <property type="entry name" value="bPH_2"/>
    <property type="match status" value="1"/>
</dbReference>
<dbReference type="AlphaFoldDB" id="A0A7T3KUI6"/>
<keyword evidence="1" id="KW-1133">Transmembrane helix</keyword>
<protein>
    <submittedName>
        <fullName evidence="3">PH domain-containing protein</fullName>
    </submittedName>
</protein>
<keyword evidence="1" id="KW-0472">Membrane</keyword>
<evidence type="ECO:0000313" key="3">
    <source>
        <dbReference type="EMBL" id="QPV62139.1"/>
    </source>
</evidence>
<sequence>MGNTTTAGENVQHQADTDGIDLMQGESAHQNRRPSWALWWKQIALGAFVLLAGLGGDAAAGGILVGGGIFAYVVLARIQSRYVVTDERVKAKIGLLSKASREYRIADLNSLSTSQSIFERLVGHGSLTLRTASNDEIVWRGVPDYQDVANSIRQEQRKYD</sequence>
<name>A0A7T3KUI6_9EURY</name>
<feature type="domain" description="YdbS-like PH" evidence="2">
    <location>
        <begin position="80"/>
        <end position="152"/>
    </location>
</feature>